<sequence>MEWVSLVYENNGTNGAKTAIASLLRRRKFEEMGMTHVCCRAKLQTSYLFSLESGSPSYIPDNDIDDILDEESEFVEILEKEMTEVMEQEYELMFDEWIRQVKLSLAVLCKEAAEHNKEPRYEVDYKNDSFKSHSAIFRTTNPTKEVKYSIARYALFVEQRWRASEKDQSPQDSWYRTRIRYLLRVLDIMEFSALHIAEEMRDPLQPTFGISYRQFRRSKGVDQQ</sequence>
<reference evidence="1" key="1">
    <citation type="submission" date="2021-06" db="EMBL/GenBank/DDBJ databases">
        <title>Comparative genomics, transcriptomics and evolutionary studies reveal genomic signatures of adaptation to plant cell wall in hemibiotrophic fungi.</title>
        <authorList>
            <consortium name="DOE Joint Genome Institute"/>
            <person name="Baroncelli R."/>
            <person name="Diaz J.F."/>
            <person name="Benocci T."/>
            <person name="Peng M."/>
            <person name="Battaglia E."/>
            <person name="Haridas S."/>
            <person name="Andreopoulos W."/>
            <person name="Labutti K."/>
            <person name="Pangilinan J."/>
            <person name="Floch G.L."/>
            <person name="Makela M.R."/>
            <person name="Henrissat B."/>
            <person name="Grigoriev I.V."/>
            <person name="Crouch J.A."/>
            <person name="De Vries R.P."/>
            <person name="Sukno S.A."/>
            <person name="Thon M.R."/>
        </authorList>
    </citation>
    <scope>NUCLEOTIDE SEQUENCE</scope>
    <source>
        <strain evidence="1">MAFF235873</strain>
    </source>
</reference>
<organism evidence="1 2">
    <name type="scientific">Colletotrichum zoysiae</name>
    <dbReference type="NCBI Taxonomy" id="1216348"/>
    <lineage>
        <taxon>Eukaryota</taxon>
        <taxon>Fungi</taxon>
        <taxon>Dikarya</taxon>
        <taxon>Ascomycota</taxon>
        <taxon>Pezizomycotina</taxon>
        <taxon>Sordariomycetes</taxon>
        <taxon>Hypocreomycetidae</taxon>
        <taxon>Glomerellales</taxon>
        <taxon>Glomerellaceae</taxon>
        <taxon>Colletotrichum</taxon>
        <taxon>Colletotrichum graminicola species complex</taxon>
    </lineage>
</organism>
<accession>A0AAD9HAR6</accession>
<dbReference type="AlphaFoldDB" id="A0AAD9HAR6"/>
<evidence type="ECO:0000313" key="1">
    <source>
        <dbReference type="EMBL" id="KAK2024669.1"/>
    </source>
</evidence>
<gene>
    <name evidence="1" type="ORF">LX32DRAFT_685728</name>
</gene>
<proteinExistence type="predicted"/>
<protein>
    <submittedName>
        <fullName evidence="1">Uncharacterized protein</fullName>
    </submittedName>
</protein>
<comment type="caution">
    <text evidence="1">The sequence shown here is derived from an EMBL/GenBank/DDBJ whole genome shotgun (WGS) entry which is preliminary data.</text>
</comment>
<dbReference type="Proteomes" id="UP001232148">
    <property type="component" value="Unassembled WGS sequence"/>
</dbReference>
<evidence type="ECO:0000313" key="2">
    <source>
        <dbReference type="Proteomes" id="UP001232148"/>
    </source>
</evidence>
<keyword evidence="2" id="KW-1185">Reference proteome</keyword>
<dbReference type="EMBL" id="MU842958">
    <property type="protein sequence ID" value="KAK2024669.1"/>
    <property type="molecule type" value="Genomic_DNA"/>
</dbReference>
<name>A0AAD9HAR6_9PEZI</name>